<name>A0A8G0LJH0_9HYPO</name>
<sequence>MDSNHINLYIIVQISYCNLSFSPSAQLARRETQIVRDNSPGDLPKLRYQPQRILLPLLIVHSVSIPLVVLCFRKGHTRHLEEQKCCKRRTGEYQGSGREDIQNSPR</sequence>
<reference evidence="3 4" key="1">
    <citation type="journal article" date="2021" name="BMC Genomics">
        <title>Telomere-to-telomere genome assembly of asparaginase-producing Trichoderma simmonsii.</title>
        <authorList>
            <person name="Chung D."/>
            <person name="Kwon Y.M."/>
            <person name="Yang Y."/>
        </authorList>
    </citation>
    <scope>NUCLEOTIDE SEQUENCE [LARGE SCALE GENOMIC DNA]</scope>
    <source>
        <strain evidence="3 4">GH-Sj1</strain>
    </source>
</reference>
<organism evidence="3 4">
    <name type="scientific">Trichoderma simmonsii</name>
    <dbReference type="NCBI Taxonomy" id="1491479"/>
    <lineage>
        <taxon>Eukaryota</taxon>
        <taxon>Fungi</taxon>
        <taxon>Dikarya</taxon>
        <taxon>Ascomycota</taxon>
        <taxon>Pezizomycotina</taxon>
        <taxon>Sordariomycetes</taxon>
        <taxon>Hypocreomycetidae</taxon>
        <taxon>Hypocreales</taxon>
        <taxon>Hypocreaceae</taxon>
        <taxon>Trichoderma</taxon>
    </lineage>
</organism>
<evidence type="ECO:0000256" key="2">
    <source>
        <dbReference type="SAM" id="Phobius"/>
    </source>
</evidence>
<proteinExistence type="predicted"/>
<dbReference type="EMBL" id="CP075867">
    <property type="protein sequence ID" value="QYT00806.1"/>
    <property type="molecule type" value="Genomic_DNA"/>
</dbReference>
<keyword evidence="2" id="KW-1133">Transmembrane helix</keyword>
<dbReference type="Proteomes" id="UP000826661">
    <property type="component" value="Chromosome IV"/>
</dbReference>
<evidence type="ECO:0000313" key="3">
    <source>
        <dbReference type="EMBL" id="QYT00806.1"/>
    </source>
</evidence>
<keyword evidence="4" id="KW-1185">Reference proteome</keyword>
<dbReference type="AlphaFoldDB" id="A0A8G0LJH0"/>
<protein>
    <submittedName>
        <fullName evidence="3">Uncharacterized protein</fullName>
    </submittedName>
</protein>
<feature type="region of interest" description="Disordered" evidence="1">
    <location>
        <begin position="87"/>
        <end position="106"/>
    </location>
</feature>
<feature type="transmembrane region" description="Helical" evidence="2">
    <location>
        <begin position="53"/>
        <end position="72"/>
    </location>
</feature>
<gene>
    <name evidence="3" type="ORF">H0G86_007872</name>
</gene>
<keyword evidence="2" id="KW-0472">Membrane</keyword>
<evidence type="ECO:0000256" key="1">
    <source>
        <dbReference type="SAM" id="MobiDB-lite"/>
    </source>
</evidence>
<accession>A0A8G0LJH0</accession>
<evidence type="ECO:0000313" key="4">
    <source>
        <dbReference type="Proteomes" id="UP000826661"/>
    </source>
</evidence>
<keyword evidence="2" id="KW-0812">Transmembrane</keyword>